<dbReference type="SUPFAM" id="SSF50037">
    <property type="entry name" value="C-terminal domain of transcriptional repressors"/>
    <property type="match status" value="1"/>
</dbReference>
<dbReference type="PANTHER" id="PTHR33238">
    <property type="entry name" value="IRON (METAL) DEPENDENT REPRESSOR, DTXR FAMILY"/>
    <property type="match status" value="1"/>
</dbReference>
<dbReference type="eggNOG" id="COG1321">
    <property type="taxonomic scope" value="Bacteria"/>
</dbReference>
<evidence type="ECO:0000256" key="6">
    <source>
        <dbReference type="ARBA" id="ARBA00023125"/>
    </source>
</evidence>
<evidence type="ECO:0000259" key="8">
    <source>
        <dbReference type="PROSITE" id="PS50944"/>
    </source>
</evidence>
<dbReference type="HOGENOM" id="CLU_069532_0_0_11"/>
<keyword evidence="10" id="KW-1185">Reference proteome</keyword>
<evidence type="ECO:0000256" key="3">
    <source>
        <dbReference type="ARBA" id="ARBA00011738"/>
    </source>
</evidence>
<dbReference type="InterPro" id="IPR036388">
    <property type="entry name" value="WH-like_DNA-bd_sf"/>
</dbReference>
<dbReference type="PATRIC" id="fig|883066.3.peg.1126"/>
<evidence type="ECO:0000256" key="4">
    <source>
        <dbReference type="ARBA" id="ARBA00023004"/>
    </source>
</evidence>
<dbReference type="GO" id="GO:0046914">
    <property type="term" value="F:transition metal ion binding"/>
    <property type="evidence" value="ECO:0007669"/>
    <property type="project" value="InterPro"/>
</dbReference>
<dbReference type="GO" id="GO:0046983">
    <property type="term" value="F:protein dimerization activity"/>
    <property type="evidence" value="ECO:0007669"/>
    <property type="project" value="InterPro"/>
</dbReference>
<dbReference type="InterPro" id="IPR038157">
    <property type="entry name" value="FeoA_core_dom"/>
</dbReference>
<evidence type="ECO:0000256" key="7">
    <source>
        <dbReference type="ARBA" id="ARBA00023163"/>
    </source>
</evidence>
<feature type="domain" description="HTH dtxR-type" evidence="8">
    <location>
        <begin position="5"/>
        <end position="66"/>
    </location>
</feature>
<dbReference type="RefSeq" id="WP_007001278.1">
    <property type="nucleotide sequence ID" value="NZ_JH992955.1"/>
</dbReference>
<dbReference type="InterPro" id="IPR001367">
    <property type="entry name" value="Fe_dep_repressor"/>
</dbReference>
<dbReference type="InterPro" id="IPR036390">
    <property type="entry name" value="WH_DNA-bd_sf"/>
</dbReference>
<dbReference type="SUPFAM" id="SSF47979">
    <property type="entry name" value="Iron-dependent repressor protein, dimerization domain"/>
    <property type="match status" value="1"/>
</dbReference>
<comment type="subcellular location">
    <subcellularLocation>
        <location evidence="1">Cytoplasm</location>
    </subcellularLocation>
</comment>
<name>K9EHH8_9ACTO</name>
<dbReference type="GO" id="GO:0003677">
    <property type="term" value="F:DNA binding"/>
    <property type="evidence" value="ECO:0007669"/>
    <property type="project" value="UniProtKB-KW"/>
</dbReference>
<dbReference type="PROSITE" id="PS50944">
    <property type="entry name" value="HTH_DTXR"/>
    <property type="match status" value="1"/>
</dbReference>
<evidence type="ECO:0000256" key="1">
    <source>
        <dbReference type="ARBA" id="ARBA00004496"/>
    </source>
</evidence>
<dbReference type="AlphaFoldDB" id="K9EHH8"/>
<dbReference type="GO" id="GO:0005737">
    <property type="term" value="C:cytoplasm"/>
    <property type="evidence" value="ECO:0007669"/>
    <property type="project" value="UniProtKB-SubCell"/>
</dbReference>
<dbReference type="Pfam" id="PF01325">
    <property type="entry name" value="Fe_dep_repress"/>
    <property type="match status" value="1"/>
</dbReference>
<comment type="similarity">
    <text evidence="2">Belongs to the DtxR/MntR family.</text>
</comment>
<dbReference type="EMBL" id="AGWL01000005">
    <property type="protein sequence ID" value="EKU95311.1"/>
    <property type="molecule type" value="Genomic_DNA"/>
</dbReference>
<dbReference type="PANTHER" id="PTHR33238:SF10">
    <property type="entry name" value="IRON-DEPENDENT REPRESSOR IDER"/>
    <property type="match status" value="1"/>
</dbReference>
<dbReference type="InterPro" id="IPR022687">
    <property type="entry name" value="HTH_DTXR"/>
</dbReference>
<dbReference type="Pfam" id="PF02742">
    <property type="entry name" value="Fe_dep_repr_C"/>
    <property type="match status" value="1"/>
</dbReference>
<gene>
    <name evidence="9" type="ORF">HMPREF9233_01072</name>
</gene>
<evidence type="ECO:0000313" key="10">
    <source>
        <dbReference type="Proteomes" id="UP000009888"/>
    </source>
</evidence>
<dbReference type="InterPro" id="IPR008988">
    <property type="entry name" value="Transcriptional_repressor_C"/>
</dbReference>
<protein>
    <recommendedName>
        <fullName evidence="8">HTH dtxR-type domain-containing protein</fullName>
    </recommendedName>
</protein>
<dbReference type="InterPro" id="IPR036421">
    <property type="entry name" value="Fe_dep_repressor_sf"/>
</dbReference>
<keyword evidence="5" id="KW-0805">Transcription regulation</keyword>
<keyword evidence="4" id="KW-0408">Iron</keyword>
<keyword evidence="7" id="KW-0804">Transcription</keyword>
<dbReference type="SUPFAM" id="SSF46785">
    <property type="entry name" value="Winged helix' DNA-binding domain"/>
    <property type="match status" value="1"/>
</dbReference>
<dbReference type="GO" id="GO:0045892">
    <property type="term" value="P:negative regulation of DNA-templated transcription"/>
    <property type="evidence" value="ECO:0007669"/>
    <property type="project" value="TreeGrafter"/>
</dbReference>
<reference evidence="9 10" key="1">
    <citation type="submission" date="2012-09" db="EMBL/GenBank/DDBJ databases">
        <title>The Genome Sequence of Actinobaculum massiliae ACS-171-V-COL2.</title>
        <authorList>
            <consortium name="The Broad Institute Genome Sequencing Platform"/>
            <person name="Earl A."/>
            <person name="Ward D."/>
            <person name="Feldgarden M."/>
            <person name="Gevers D."/>
            <person name="Saerens B."/>
            <person name="Vaneechoutte M."/>
            <person name="Walker B."/>
            <person name="Young S.K."/>
            <person name="Zeng Q."/>
            <person name="Gargeya S."/>
            <person name="Fitzgerald M."/>
            <person name="Haas B."/>
            <person name="Abouelleil A."/>
            <person name="Alvarado L."/>
            <person name="Arachchi H.M."/>
            <person name="Berlin A."/>
            <person name="Chapman S.B."/>
            <person name="Goldberg J."/>
            <person name="Griggs A."/>
            <person name="Gujja S."/>
            <person name="Hansen M."/>
            <person name="Howarth C."/>
            <person name="Imamovic A."/>
            <person name="Larimer J."/>
            <person name="McCowen C."/>
            <person name="Montmayeur A."/>
            <person name="Murphy C."/>
            <person name="Neiman D."/>
            <person name="Pearson M."/>
            <person name="Priest M."/>
            <person name="Roberts A."/>
            <person name="Saif S."/>
            <person name="Shea T."/>
            <person name="Sisk P."/>
            <person name="Sykes S."/>
            <person name="Wortman J."/>
            <person name="Nusbaum C."/>
            <person name="Birren B."/>
        </authorList>
    </citation>
    <scope>NUCLEOTIDE SEQUENCE [LARGE SCALE GENOMIC DNA]</scope>
    <source>
        <strain evidence="10">ACS-171-V-Col2</strain>
    </source>
</reference>
<dbReference type="SMART" id="SM00529">
    <property type="entry name" value="HTH_DTXR"/>
    <property type="match status" value="1"/>
</dbReference>
<organism evidence="9 10">
    <name type="scientific">Actinobaculum massiliense ACS-171-V-Col2</name>
    <dbReference type="NCBI Taxonomy" id="883066"/>
    <lineage>
        <taxon>Bacteria</taxon>
        <taxon>Bacillati</taxon>
        <taxon>Actinomycetota</taxon>
        <taxon>Actinomycetes</taxon>
        <taxon>Actinomycetales</taxon>
        <taxon>Actinomycetaceae</taxon>
        <taxon>Actinobaculum</taxon>
    </lineage>
</organism>
<dbReference type="GO" id="GO:0003700">
    <property type="term" value="F:DNA-binding transcription factor activity"/>
    <property type="evidence" value="ECO:0007669"/>
    <property type="project" value="InterPro"/>
</dbReference>
<keyword evidence="6" id="KW-0238">DNA-binding</keyword>
<accession>K9EHH8</accession>
<comment type="subunit">
    <text evidence="3">Homodimer.</text>
</comment>
<evidence type="ECO:0000313" key="9">
    <source>
        <dbReference type="EMBL" id="EKU95311.1"/>
    </source>
</evidence>
<proteinExistence type="inferred from homology"/>
<dbReference type="Gene3D" id="2.30.30.90">
    <property type="match status" value="1"/>
</dbReference>
<comment type="caution">
    <text evidence="9">The sequence shown here is derived from an EMBL/GenBank/DDBJ whole genome shotgun (WGS) entry which is preliminary data.</text>
</comment>
<dbReference type="Gene3D" id="1.10.60.10">
    <property type="entry name" value="Iron dependent repressor, metal binding and dimerisation domain"/>
    <property type="match status" value="1"/>
</dbReference>
<evidence type="ECO:0000256" key="2">
    <source>
        <dbReference type="ARBA" id="ARBA00007871"/>
    </source>
</evidence>
<sequence length="228" mass="25437">MSDDLVDTREMYLKAIYELEEEGIVPLRARLVERLDQSKPTVSETVGRLERDGFLVVDRDRVLRLTPEGRALATSVMRKHRLAERLLLDVIQMPWEHVHIEACRWEHVMSEELEQYISKMVSGVKDPFGNPIPPEGATGPGSSCAEVAGLVSVEEFVARNSGGEILVARIGEVLQTDPDVLLNLREAGLLPGARARLEVHDAVVKAVSDSGSMELSEWVQKHLQVQRV</sequence>
<dbReference type="Proteomes" id="UP000009888">
    <property type="component" value="Unassembled WGS sequence"/>
</dbReference>
<dbReference type="STRING" id="202789.GCA_001457435_01045"/>
<dbReference type="Gene3D" id="1.10.10.10">
    <property type="entry name" value="Winged helix-like DNA-binding domain superfamily/Winged helix DNA-binding domain"/>
    <property type="match status" value="1"/>
</dbReference>
<dbReference type="InterPro" id="IPR022689">
    <property type="entry name" value="Iron_dep_repressor"/>
</dbReference>
<dbReference type="InterPro" id="IPR050536">
    <property type="entry name" value="DtxR_MntR_Metal-Reg"/>
</dbReference>
<evidence type="ECO:0000256" key="5">
    <source>
        <dbReference type="ARBA" id="ARBA00023015"/>
    </source>
</evidence>